<evidence type="ECO:0000256" key="1">
    <source>
        <dbReference type="ARBA" id="ARBA00012107"/>
    </source>
</evidence>
<evidence type="ECO:0000256" key="15">
    <source>
        <dbReference type="ARBA" id="ARBA00048898"/>
    </source>
</evidence>
<dbReference type="GO" id="GO:0019563">
    <property type="term" value="P:glycerol catabolic process"/>
    <property type="evidence" value="ECO:0007669"/>
    <property type="project" value="TreeGrafter"/>
</dbReference>
<evidence type="ECO:0000256" key="13">
    <source>
        <dbReference type="ARBA" id="ARBA00047974"/>
    </source>
</evidence>
<dbReference type="InterPro" id="IPR004006">
    <property type="entry name" value="DhaK_dom"/>
</dbReference>
<dbReference type="EMBL" id="CAJPIZ010012724">
    <property type="protein sequence ID" value="CAG2113852.1"/>
    <property type="molecule type" value="Genomic_DNA"/>
</dbReference>
<dbReference type="Gene3D" id="3.30.1180.20">
    <property type="entry name" value="Dihydroxyacetone kinase, domain 2"/>
    <property type="match status" value="1"/>
</dbReference>
<keyword evidence="6" id="KW-0547">Nucleotide-binding</keyword>
<dbReference type="OrthoDB" id="1724672at2759"/>
<dbReference type="EMBL" id="OC867299">
    <property type="protein sequence ID" value="CAD7633422.1"/>
    <property type="molecule type" value="Genomic_DNA"/>
</dbReference>
<dbReference type="Pfam" id="PF02733">
    <property type="entry name" value="Dak1"/>
    <property type="match status" value="1"/>
</dbReference>
<evidence type="ECO:0000256" key="14">
    <source>
        <dbReference type="ARBA" id="ARBA00048526"/>
    </source>
</evidence>
<dbReference type="InterPro" id="IPR036117">
    <property type="entry name" value="DhaL_dom_sf"/>
</dbReference>
<evidence type="ECO:0000256" key="11">
    <source>
        <dbReference type="ARBA" id="ARBA00045490"/>
    </source>
</evidence>
<dbReference type="PANTHER" id="PTHR28629">
    <property type="entry name" value="TRIOKINASE/FMN CYCLASE"/>
    <property type="match status" value="1"/>
</dbReference>
<evidence type="ECO:0000256" key="10">
    <source>
        <dbReference type="ARBA" id="ARBA00032426"/>
    </source>
</evidence>
<protein>
    <recommendedName>
        <fullName evidence="4">Triokinase/FMN cyclase</fullName>
        <ecNumber evidence="2">2.7.1.28</ecNumber>
        <ecNumber evidence="1">2.7.1.29</ecNumber>
        <ecNumber evidence="3">4.6.1.15</ecNumber>
    </recommendedName>
    <alternativeName>
        <fullName evidence="10">Bifunctional ATP-dependent dihydroxyacetone kinase/FAD-AMP lyase (cyclizing)</fullName>
    </alternativeName>
</protein>
<dbReference type="EC" id="4.6.1.15" evidence="3"/>
<dbReference type="GO" id="GO:0034012">
    <property type="term" value="F:FAD-AMP lyase (cyclizing) activity"/>
    <property type="evidence" value="ECO:0007669"/>
    <property type="project" value="UniProtKB-EC"/>
</dbReference>
<feature type="domain" description="DhaK" evidence="17">
    <location>
        <begin position="1"/>
        <end position="332"/>
    </location>
</feature>
<evidence type="ECO:0000259" key="16">
    <source>
        <dbReference type="PROSITE" id="PS51480"/>
    </source>
</evidence>
<evidence type="ECO:0000259" key="17">
    <source>
        <dbReference type="PROSITE" id="PS51481"/>
    </source>
</evidence>
<comment type="function">
    <text evidence="11">Catalyzes both the phosphorylation of dihydroxyacetone and of glyceraldehyde, and the splitting of ribonucleoside diphosphate-X compounds among which FAD is the best substrate. Represses IFIH1-mediated cellular antiviral response.</text>
</comment>
<feature type="domain" description="DhaL" evidence="16">
    <location>
        <begin position="375"/>
        <end position="575"/>
    </location>
</feature>
<dbReference type="SMART" id="SM01120">
    <property type="entry name" value="Dak2"/>
    <property type="match status" value="1"/>
</dbReference>
<evidence type="ECO:0000256" key="5">
    <source>
        <dbReference type="ARBA" id="ARBA00022679"/>
    </source>
</evidence>
<dbReference type="PROSITE" id="PS51481">
    <property type="entry name" value="DHAK"/>
    <property type="match status" value="1"/>
</dbReference>
<dbReference type="AlphaFoldDB" id="A0A7R9L3S7"/>
<evidence type="ECO:0000256" key="3">
    <source>
        <dbReference type="ARBA" id="ARBA00012578"/>
    </source>
</evidence>
<evidence type="ECO:0000313" key="18">
    <source>
        <dbReference type="EMBL" id="CAD7633422.1"/>
    </source>
</evidence>
<keyword evidence="8" id="KW-0067">ATP-binding</keyword>
<evidence type="ECO:0000256" key="4">
    <source>
        <dbReference type="ARBA" id="ARBA00018932"/>
    </source>
</evidence>
<evidence type="ECO:0000256" key="6">
    <source>
        <dbReference type="ARBA" id="ARBA00022741"/>
    </source>
</evidence>
<dbReference type="EC" id="2.7.1.28" evidence="2"/>
<name>A0A7R9L3S7_9ACAR</name>
<organism evidence="18">
    <name type="scientific">Medioppia subpectinata</name>
    <dbReference type="NCBI Taxonomy" id="1979941"/>
    <lineage>
        <taxon>Eukaryota</taxon>
        <taxon>Metazoa</taxon>
        <taxon>Ecdysozoa</taxon>
        <taxon>Arthropoda</taxon>
        <taxon>Chelicerata</taxon>
        <taxon>Arachnida</taxon>
        <taxon>Acari</taxon>
        <taxon>Acariformes</taxon>
        <taxon>Sarcoptiformes</taxon>
        <taxon>Oribatida</taxon>
        <taxon>Brachypylina</taxon>
        <taxon>Oppioidea</taxon>
        <taxon>Oppiidae</taxon>
        <taxon>Medioppia</taxon>
    </lineage>
</organism>
<dbReference type="Gene3D" id="1.25.40.340">
    <property type="match status" value="1"/>
</dbReference>
<accession>A0A7R9L3S7</accession>
<dbReference type="GO" id="GO:0004371">
    <property type="term" value="F:glycerone kinase activity"/>
    <property type="evidence" value="ECO:0007669"/>
    <property type="project" value="UniProtKB-EC"/>
</dbReference>
<keyword evidence="9" id="KW-0170">Cobalt</keyword>
<dbReference type="GO" id="GO:0005524">
    <property type="term" value="F:ATP binding"/>
    <property type="evidence" value="ECO:0007669"/>
    <property type="project" value="UniProtKB-KW"/>
</dbReference>
<dbReference type="PANTHER" id="PTHR28629:SF4">
    <property type="entry name" value="TRIOKINASE_FMN CYCLASE"/>
    <property type="match status" value="1"/>
</dbReference>
<evidence type="ECO:0000256" key="8">
    <source>
        <dbReference type="ARBA" id="ARBA00022840"/>
    </source>
</evidence>
<dbReference type="FunFam" id="1.25.40.340:FF:000002">
    <property type="entry name" value="Dihydroxyacetone kinase, L subunit"/>
    <property type="match status" value="1"/>
</dbReference>
<evidence type="ECO:0000256" key="9">
    <source>
        <dbReference type="ARBA" id="ARBA00023285"/>
    </source>
</evidence>
<dbReference type="FunFam" id="3.40.50.10440:FF:000001">
    <property type="entry name" value="Dihydroxyacetone kinase, DhaK subunit"/>
    <property type="match status" value="1"/>
</dbReference>
<evidence type="ECO:0000256" key="12">
    <source>
        <dbReference type="ARBA" id="ARBA00046681"/>
    </source>
</evidence>
<evidence type="ECO:0000313" key="19">
    <source>
        <dbReference type="Proteomes" id="UP000759131"/>
    </source>
</evidence>
<dbReference type="InterPro" id="IPR050861">
    <property type="entry name" value="Dihydroxyacetone_Kinase"/>
</dbReference>
<dbReference type="EC" id="2.7.1.29" evidence="1"/>
<sequence length="585" mass="63649">MYNVSDCLLGLALTNDGLIMIPKCNSIVRKDYHEYRKSGNVMLISGANSPMFAGFVGTGLLTGVVSGEIFASPPSRMAYKLIETIADQDLDNEILIIVANYTGDRLNFGLALEHALLKEYKVDMFVFGDDVAFYGKPKSAGRRGLAGIAFVHKIAGALADEGYTSHKIKSNLEQYGAQIGTISISLNYAKKPSTAALPSIKSKLAADTFVLGMGVHGEDGVEKVKMCSAHDMVDIMLEQLVGRKSLLNDSIHRHNNRVAIIINNTGGLSIFELNIIAKETAHQLRDRNIRVERLYVGSFMTSFSMAGVSLSALAVDDRLLELLDRPSVSSAWTQALNAPQIVNPCAELADRALSQSTETTDYDAIDGLPFGRQLFVRAVQLSCERLITSENINHLNDLDTDVGDGDCGSTLSNAANHFLAIIQTQQLKPSFFQMSHMCEYNMGGASGALYSLLFTAASQAIRSNVRKIDQSYDCINLWKDVLKYCLQTITQYSSAKPGDRSMLDPLYSAYQILGKCDHTLKYHEIAKLVAQGAKDGADSTASMVANVGRASYSPSVRKPDAGAVGVAIWMDAIAEAFRECYGNKH</sequence>
<reference evidence="18" key="1">
    <citation type="submission" date="2020-11" db="EMBL/GenBank/DDBJ databases">
        <authorList>
            <person name="Tran Van P."/>
        </authorList>
    </citation>
    <scope>NUCLEOTIDE SEQUENCE</scope>
</reference>
<gene>
    <name evidence="18" type="ORF">OSB1V03_LOCUS13819</name>
</gene>
<dbReference type="Gene3D" id="3.40.50.10440">
    <property type="entry name" value="Dihydroxyacetone kinase, domain 1"/>
    <property type="match status" value="1"/>
</dbReference>
<dbReference type="Proteomes" id="UP000759131">
    <property type="component" value="Unassembled WGS sequence"/>
</dbReference>
<dbReference type="PROSITE" id="PS51480">
    <property type="entry name" value="DHAL"/>
    <property type="match status" value="1"/>
</dbReference>
<comment type="subunit">
    <text evidence="12">Homodimer. Interacts with IFIH1 (via the CARD domains), the interaction is inhibited by viral infection.</text>
</comment>
<comment type="catalytic activity">
    <reaction evidence="15">
        <text>dihydroxyacetone + ATP = dihydroxyacetone phosphate + ADP + H(+)</text>
        <dbReference type="Rhea" id="RHEA:15773"/>
        <dbReference type="ChEBI" id="CHEBI:15378"/>
        <dbReference type="ChEBI" id="CHEBI:16016"/>
        <dbReference type="ChEBI" id="CHEBI:30616"/>
        <dbReference type="ChEBI" id="CHEBI:57642"/>
        <dbReference type="ChEBI" id="CHEBI:456216"/>
        <dbReference type="EC" id="2.7.1.29"/>
    </reaction>
</comment>
<evidence type="ECO:0000256" key="2">
    <source>
        <dbReference type="ARBA" id="ARBA00012110"/>
    </source>
</evidence>
<evidence type="ECO:0000256" key="7">
    <source>
        <dbReference type="ARBA" id="ARBA00022777"/>
    </source>
</evidence>
<proteinExistence type="predicted"/>
<keyword evidence="5" id="KW-0808">Transferase</keyword>
<keyword evidence="19" id="KW-1185">Reference proteome</keyword>
<dbReference type="GO" id="GO:0005829">
    <property type="term" value="C:cytosol"/>
    <property type="evidence" value="ECO:0007669"/>
    <property type="project" value="TreeGrafter"/>
</dbReference>
<comment type="catalytic activity">
    <reaction evidence="13">
        <text>D-glyceraldehyde + ATP = D-glyceraldehyde 3-phosphate + ADP + H(+)</text>
        <dbReference type="Rhea" id="RHEA:13941"/>
        <dbReference type="ChEBI" id="CHEBI:15378"/>
        <dbReference type="ChEBI" id="CHEBI:17378"/>
        <dbReference type="ChEBI" id="CHEBI:30616"/>
        <dbReference type="ChEBI" id="CHEBI:59776"/>
        <dbReference type="ChEBI" id="CHEBI:456216"/>
        <dbReference type="EC" id="2.7.1.28"/>
    </reaction>
</comment>
<comment type="catalytic activity">
    <reaction evidence="14">
        <text>FAD = riboflavin cyclic-4',5'-phosphate + AMP + H(+)</text>
        <dbReference type="Rhea" id="RHEA:13729"/>
        <dbReference type="ChEBI" id="CHEBI:15378"/>
        <dbReference type="ChEBI" id="CHEBI:57692"/>
        <dbReference type="ChEBI" id="CHEBI:76202"/>
        <dbReference type="ChEBI" id="CHEBI:456215"/>
        <dbReference type="EC" id="4.6.1.15"/>
    </reaction>
</comment>
<dbReference type="GO" id="GO:0050354">
    <property type="term" value="F:triokinase activity"/>
    <property type="evidence" value="ECO:0007669"/>
    <property type="project" value="UniProtKB-EC"/>
</dbReference>
<dbReference type="SUPFAM" id="SSF82549">
    <property type="entry name" value="DAK1/DegV-like"/>
    <property type="match status" value="1"/>
</dbReference>
<dbReference type="Pfam" id="PF02734">
    <property type="entry name" value="Dak2"/>
    <property type="match status" value="1"/>
</dbReference>
<dbReference type="SUPFAM" id="SSF101473">
    <property type="entry name" value="DhaL-like"/>
    <property type="match status" value="1"/>
</dbReference>
<dbReference type="InterPro" id="IPR004007">
    <property type="entry name" value="DhaL_dom"/>
</dbReference>
<keyword evidence="7" id="KW-0418">Kinase</keyword>